<evidence type="ECO:0000313" key="11">
    <source>
        <dbReference type="Proteomes" id="UP001596138"/>
    </source>
</evidence>
<keyword evidence="5" id="KW-0029">Amino-acid transport</keyword>
<sequence>MNEFLQFTFNGLVTGAVYVLVGVGLTVGIGVARFFNFAQGQLVALAAIMGAVLTAAGMPYIVMVPCVLLTVALVGMGIRESIVRFAGTDSLVVFLGTLGFGIVLQSAIVLLWGPEQRQIASPFSGVVYIGELVLPVSKLMLFAVTIPAVAVLYYVLARTKAGLRLRSCAENPDVSSLLGVNVGRTMRSAVALGAVLAALAGILIATLFPFSPFSGGSYLIKGIAVALAGGLGSISGAVISGLALGLIETYATAYGVPLGFYTFGPEWQDGYAFVLIIAVLALRPRGLFRGTGDVDV</sequence>
<evidence type="ECO:0000256" key="2">
    <source>
        <dbReference type="ARBA" id="ARBA00022448"/>
    </source>
</evidence>
<evidence type="ECO:0000256" key="3">
    <source>
        <dbReference type="ARBA" id="ARBA00022475"/>
    </source>
</evidence>
<dbReference type="CDD" id="cd06582">
    <property type="entry name" value="TM_PBP1_LivH_like"/>
    <property type="match status" value="1"/>
</dbReference>
<organism evidence="10 11">
    <name type="scientific">Longivirga aurantiaca</name>
    <dbReference type="NCBI Taxonomy" id="1837743"/>
    <lineage>
        <taxon>Bacteria</taxon>
        <taxon>Bacillati</taxon>
        <taxon>Actinomycetota</taxon>
        <taxon>Actinomycetes</taxon>
        <taxon>Sporichthyales</taxon>
        <taxon>Sporichthyaceae</taxon>
        <taxon>Longivirga</taxon>
    </lineage>
</organism>
<feature type="transmembrane region" description="Helical" evidence="9">
    <location>
        <begin position="267"/>
        <end position="283"/>
    </location>
</feature>
<dbReference type="InterPro" id="IPR001851">
    <property type="entry name" value="ABC_transp_permease"/>
</dbReference>
<feature type="transmembrane region" description="Helical" evidence="9">
    <location>
        <begin position="189"/>
        <end position="210"/>
    </location>
</feature>
<keyword evidence="4 9" id="KW-0812">Transmembrane</keyword>
<keyword evidence="3" id="KW-1003">Cell membrane</keyword>
<dbReference type="InterPro" id="IPR052157">
    <property type="entry name" value="BCAA_transport_permease"/>
</dbReference>
<dbReference type="PANTHER" id="PTHR11795:SF445">
    <property type="entry name" value="AMINO ACID ABC TRANSPORTER PERMEASE PROTEIN"/>
    <property type="match status" value="1"/>
</dbReference>
<evidence type="ECO:0000256" key="6">
    <source>
        <dbReference type="ARBA" id="ARBA00022989"/>
    </source>
</evidence>
<evidence type="ECO:0000256" key="8">
    <source>
        <dbReference type="ARBA" id="ARBA00037998"/>
    </source>
</evidence>
<dbReference type="Pfam" id="PF02653">
    <property type="entry name" value="BPD_transp_2"/>
    <property type="match status" value="1"/>
</dbReference>
<comment type="subcellular location">
    <subcellularLocation>
        <location evidence="1">Cell membrane</location>
        <topology evidence="1">Multi-pass membrane protein</topology>
    </subcellularLocation>
</comment>
<gene>
    <name evidence="10" type="ORF">ACFQGU_00475</name>
</gene>
<evidence type="ECO:0000256" key="9">
    <source>
        <dbReference type="SAM" id="Phobius"/>
    </source>
</evidence>
<keyword evidence="7 9" id="KW-0472">Membrane</keyword>
<protein>
    <submittedName>
        <fullName evidence="10">Branched-chain amino acid ABC transporter permease</fullName>
    </submittedName>
</protein>
<keyword evidence="2" id="KW-0813">Transport</keyword>
<keyword evidence="6 9" id="KW-1133">Transmembrane helix</keyword>
<comment type="caution">
    <text evidence="10">The sequence shown here is derived from an EMBL/GenBank/DDBJ whole genome shotgun (WGS) entry which is preliminary data.</text>
</comment>
<evidence type="ECO:0000256" key="7">
    <source>
        <dbReference type="ARBA" id="ARBA00023136"/>
    </source>
</evidence>
<feature type="transmembrane region" description="Helical" evidence="9">
    <location>
        <begin position="132"/>
        <end position="156"/>
    </location>
</feature>
<proteinExistence type="inferred from homology"/>
<evidence type="ECO:0000313" key="10">
    <source>
        <dbReference type="EMBL" id="MFC6236335.1"/>
    </source>
</evidence>
<accession>A0ABW1SWM7</accession>
<feature type="transmembrane region" description="Helical" evidence="9">
    <location>
        <begin position="42"/>
        <end position="71"/>
    </location>
</feature>
<dbReference type="RefSeq" id="WP_386763382.1">
    <property type="nucleotide sequence ID" value="NZ_JBHSTI010000002.1"/>
</dbReference>
<keyword evidence="11" id="KW-1185">Reference proteome</keyword>
<feature type="transmembrane region" description="Helical" evidence="9">
    <location>
        <begin position="222"/>
        <end position="247"/>
    </location>
</feature>
<feature type="transmembrane region" description="Helical" evidence="9">
    <location>
        <begin position="12"/>
        <end position="35"/>
    </location>
</feature>
<comment type="similarity">
    <text evidence="8">Belongs to the binding-protein-dependent transport system permease family. LivHM subfamily.</text>
</comment>
<evidence type="ECO:0000256" key="4">
    <source>
        <dbReference type="ARBA" id="ARBA00022692"/>
    </source>
</evidence>
<evidence type="ECO:0000256" key="1">
    <source>
        <dbReference type="ARBA" id="ARBA00004651"/>
    </source>
</evidence>
<dbReference type="EMBL" id="JBHSTI010000002">
    <property type="protein sequence ID" value="MFC6236335.1"/>
    <property type="molecule type" value="Genomic_DNA"/>
</dbReference>
<dbReference type="PANTHER" id="PTHR11795">
    <property type="entry name" value="BRANCHED-CHAIN AMINO ACID TRANSPORT SYSTEM PERMEASE PROTEIN LIVH"/>
    <property type="match status" value="1"/>
</dbReference>
<reference evidence="11" key="1">
    <citation type="journal article" date="2019" name="Int. J. Syst. Evol. Microbiol.">
        <title>The Global Catalogue of Microorganisms (GCM) 10K type strain sequencing project: providing services to taxonomists for standard genome sequencing and annotation.</title>
        <authorList>
            <consortium name="The Broad Institute Genomics Platform"/>
            <consortium name="The Broad Institute Genome Sequencing Center for Infectious Disease"/>
            <person name="Wu L."/>
            <person name="Ma J."/>
        </authorList>
    </citation>
    <scope>NUCLEOTIDE SEQUENCE [LARGE SCALE GENOMIC DNA]</scope>
    <source>
        <strain evidence="11">CGMCC 4.7317</strain>
    </source>
</reference>
<evidence type="ECO:0000256" key="5">
    <source>
        <dbReference type="ARBA" id="ARBA00022970"/>
    </source>
</evidence>
<feature type="transmembrane region" description="Helical" evidence="9">
    <location>
        <begin position="91"/>
        <end position="112"/>
    </location>
</feature>
<name>A0ABW1SWM7_9ACTN</name>
<dbReference type="Proteomes" id="UP001596138">
    <property type="component" value="Unassembled WGS sequence"/>
</dbReference>